<evidence type="ECO:0000256" key="1">
    <source>
        <dbReference type="PROSITE-ProRule" id="PRU00469"/>
    </source>
</evidence>
<protein>
    <recommendedName>
        <fullName evidence="2">TFIIB-type domain-containing protein</fullName>
    </recommendedName>
</protein>
<keyword evidence="1" id="KW-0479">Metal-binding</keyword>
<evidence type="ECO:0000313" key="4">
    <source>
        <dbReference type="Proteomes" id="UP000658733"/>
    </source>
</evidence>
<evidence type="ECO:0000313" key="3">
    <source>
        <dbReference type="EMBL" id="MBF4469173.1"/>
    </source>
</evidence>
<dbReference type="Gene3D" id="2.20.25.10">
    <property type="match status" value="1"/>
</dbReference>
<name>A0A843AGZ4_METAZ</name>
<dbReference type="PROSITE" id="PS51134">
    <property type="entry name" value="ZF_TFIIB"/>
    <property type="match status" value="1"/>
</dbReference>
<dbReference type="EMBL" id="JADIIN010000059">
    <property type="protein sequence ID" value="MBF4469173.1"/>
    <property type="molecule type" value="Genomic_DNA"/>
</dbReference>
<keyword evidence="1" id="KW-0862">Zinc</keyword>
<dbReference type="RefSeq" id="WP_278523482.1">
    <property type="nucleotide sequence ID" value="NZ_JADIIN010000059.1"/>
</dbReference>
<sequence>MPIKNCPCCNNEDIEISYNHKLRKYTLTCFNCDSFIKITKKQADFKCPGCESRNIVHDDCESYCRDCGLVLSATISYVAGFKIKLDWGLIL</sequence>
<comment type="caution">
    <text evidence="3">The sequence shown here is derived from an EMBL/GenBank/DDBJ whole genome shotgun (WGS) entry which is preliminary data.</text>
</comment>
<proteinExistence type="predicted"/>
<feature type="domain" description="TFIIB-type" evidence="2">
    <location>
        <begin position="43"/>
        <end position="72"/>
    </location>
</feature>
<dbReference type="AlphaFoldDB" id="A0A843AGZ4"/>
<reference evidence="3" key="1">
    <citation type="submission" date="2020-10" db="EMBL/GenBank/DDBJ databases">
        <title>Dehalococcoides mccartyi of a TCE/Cr reducing biochatode.</title>
        <authorList>
            <person name="Matturro B."/>
        </authorList>
    </citation>
    <scope>NUCLEOTIDE SEQUENCE</scope>
    <source>
        <strain evidence="3">Bin4</strain>
    </source>
</reference>
<evidence type="ECO:0000259" key="2">
    <source>
        <dbReference type="PROSITE" id="PS51134"/>
    </source>
</evidence>
<accession>A0A843AGZ4</accession>
<gene>
    <name evidence="3" type="ORF">ISP01_07180</name>
</gene>
<dbReference type="GO" id="GO:0008270">
    <property type="term" value="F:zinc ion binding"/>
    <property type="evidence" value="ECO:0007669"/>
    <property type="project" value="UniProtKB-KW"/>
</dbReference>
<keyword evidence="1" id="KW-0863">Zinc-finger</keyword>
<dbReference type="Proteomes" id="UP000658733">
    <property type="component" value="Unassembled WGS sequence"/>
</dbReference>
<organism evidence="3 4">
    <name type="scientific">Methanobrevibacter arboriphilus</name>
    <dbReference type="NCBI Taxonomy" id="39441"/>
    <lineage>
        <taxon>Archaea</taxon>
        <taxon>Methanobacteriati</taxon>
        <taxon>Methanobacteriota</taxon>
        <taxon>Methanomada group</taxon>
        <taxon>Methanobacteria</taxon>
        <taxon>Methanobacteriales</taxon>
        <taxon>Methanobacteriaceae</taxon>
        <taxon>Methanobrevibacter</taxon>
    </lineage>
</organism>
<dbReference type="InterPro" id="IPR013137">
    <property type="entry name" value="Znf_TFIIB"/>
</dbReference>